<comment type="caution">
    <text evidence="3">The sequence shown here is derived from an EMBL/GenBank/DDBJ whole genome shotgun (WGS) entry which is preliminary data.</text>
</comment>
<evidence type="ECO:0000313" key="3">
    <source>
        <dbReference type="EMBL" id="ELZ31598.1"/>
    </source>
</evidence>
<keyword evidence="4" id="KW-1185">Reference proteome</keyword>
<dbReference type="Proteomes" id="UP000011513">
    <property type="component" value="Unassembled WGS sequence"/>
</dbReference>
<name>M0D9W6_HALPD</name>
<evidence type="ECO:0000259" key="2">
    <source>
        <dbReference type="Pfam" id="PF04945"/>
    </source>
</evidence>
<dbReference type="AlphaFoldDB" id="M0D9W6"/>
<dbReference type="SUPFAM" id="SSF47240">
    <property type="entry name" value="Ferritin-like"/>
    <property type="match status" value="1"/>
</dbReference>
<dbReference type="InParanoid" id="M0D9W6"/>
<dbReference type="InterPro" id="IPR009078">
    <property type="entry name" value="Ferritin-like_SF"/>
</dbReference>
<dbReference type="InterPro" id="IPR007029">
    <property type="entry name" value="YHS_dom"/>
</dbReference>
<feature type="region of interest" description="Disordered" evidence="1">
    <location>
        <begin position="1"/>
        <end position="38"/>
    </location>
</feature>
<gene>
    <name evidence="3" type="ORF">C474_08317</name>
</gene>
<feature type="domain" description="YHS" evidence="2">
    <location>
        <begin position="1"/>
        <end position="37"/>
    </location>
</feature>
<dbReference type="eggNOG" id="ENOG502N5HE">
    <property type="taxonomic scope" value="Archaea"/>
</dbReference>
<accession>M0D9W6</accession>
<reference evidence="3 4" key="1">
    <citation type="journal article" date="2014" name="PLoS Genet.">
        <title>Phylogenetically driven sequencing of extremely halophilic archaea reveals strategies for static and dynamic osmo-response.</title>
        <authorList>
            <person name="Becker E.A."/>
            <person name="Seitzer P.M."/>
            <person name="Tritt A."/>
            <person name="Larsen D."/>
            <person name="Krusor M."/>
            <person name="Yao A.I."/>
            <person name="Wu D."/>
            <person name="Madern D."/>
            <person name="Eisen J.A."/>
            <person name="Darling A.E."/>
            <person name="Facciotti M.T."/>
        </authorList>
    </citation>
    <scope>NUCLEOTIDE SEQUENCE [LARGE SCALE GENOMIC DNA]</scope>
    <source>
        <strain evidence="3 4">JCM 14848</strain>
    </source>
</reference>
<protein>
    <submittedName>
        <fullName evidence="3">Copper-translocating P-type ATPase</fullName>
    </submittedName>
</protein>
<evidence type="ECO:0000313" key="4">
    <source>
        <dbReference type="Proteomes" id="UP000011513"/>
    </source>
</evidence>
<dbReference type="InterPro" id="IPR012348">
    <property type="entry name" value="RNR-like"/>
</dbReference>
<dbReference type="EMBL" id="AOIV01000020">
    <property type="protein sequence ID" value="ELZ31598.1"/>
    <property type="molecule type" value="Genomic_DNA"/>
</dbReference>
<organism evidence="3 4">
    <name type="scientific">Halogeometricum pallidum JCM 14848</name>
    <dbReference type="NCBI Taxonomy" id="1227487"/>
    <lineage>
        <taxon>Archaea</taxon>
        <taxon>Methanobacteriati</taxon>
        <taxon>Methanobacteriota</taxon>
        <taxon>Stenosarchaea group</taxon>
        <taxon>Halobacteria</taxon>
        <taxon>Halobacteriales</taxon>
        <taxon>Haloferacaceae</taxon>
        <taxon>Halogeometricum</taxon>
    </lineage>
</organism>
<dbReference type="Pfam" id="PF04945">
    <property type="entry name" value="YHS"/>
    <property type="match status" value="1"/>
</dbReference>
<dbReference type="Gene3D" id="1.10.620.20">
    <property type="entry name" value="Ribonucleotide Reductase, subunit A"/>
    <property type="match status" value="1"/>
</dbReference>
<dbReference type="GO" id="GO:0016491">
    <property type="term" value="F:oxidoreductase activity"/>
    <property type="evidence" value="ECO:0007669"/>
    <property type="project" value="InterPro"/>
</dbReference>
<evidence type="ECO:0000256" key="1">
    <source>
        <dbReference type="SAM" id="MobiDB-lite"/>
    </source>
</evidence>
<proteinExistence type="predicted"/>
<sequence length="38" mass="4356">MDVDDEDPPAQTEYEGETYTFCGDGCKSDFEENPEQYT</sequence>